<evidence type="ECO:0000259" key="7">
    <source>
        <dbReference type="SMART" id="SM00864"/>
    </source>
</evidence>
<feature type="binding site" evidence="4">
    <location>
        <position position="132"/>
    </location>
    <ligand>
        <name>GTP</name>
        <dbReference type="ChEBI" id="CHEBI:37565"/>
    </ligand>
</feature>
<dbReference type="GO" id="GO:0003924">
    <property type="term" value="F:GTPase activity"/>
    <property type="evidence" value="ECO:0007669"/>
    <property type="project" value="UniProtKB-UniRule"/>
</dbReference>
<dbReference type="PANTHER" id="PTHR30314">
    <property type="entry name" value="CELL DIVISION PROTEIN FTSZ-RELATED"/>
    <property type="match status" value="1"/>
</dbReference>
<organism evidence="9 10">
    <name type="scientific">Candidatus Wildermuthbacteria bacterium RIFCSPHIGHO2_12_FULL_40_12</name>
    <dbReference type="NCBI Taxonomy" id="1802457"/>
    <lineage>
        <taxon>Bacteria</taxon>
        <taxon>Candidatus Wildermuthiibacteriota</taxon>
    </lineage>
</organism>
<dbReference type="EMBL" id="MHUC01000010">
    <property type="protein sequence ID" value="OHA71161.1"/>
    <property type="molecule type" value="Genomic_DNA"/>
</dbReference>
<dbReference type="InterPro" id="IPR017975">
    <property type="entry name" value="Tubulin_CS"/>
</dbReference>
<comment type="subunit">
    <text evidence="4">Homodimer. Polymerizes to form a dynamic ring structure in a strictly GTP-dependent manner. Interacts directly with several other division proteins.</text>
</comment>
<dbReference type="GO" id="GO:0007017">
    <property type="term" value="P:microtubule-based process"/>
    <property type="evidence" value="ECO:0007669"/>
    <property type="project" value="InterPro"/>
</dbReference>
<comment type="similarity">
    <text evidence="1 4 6">Belongs to the FtsZ family.</text>
</comment>
<dbReference type="Pfam" id="PF00091">
    <property type="entry name" value="Tubulin"/>
    <property type="match status" value="1"/>
</dbReference>
<dbReference type="STRING" id="1802457.A3F15_00870"/>
<evidence type="ECO:0000256" key="2">
    <source>
        <dbReference type="ARBA" id="ARBA00022741"/>
    </source>
</evidence>
<dbReference type="Pfam" id="PF12327">
    <property type="entry name" value="FtsZ_C"/>
    <property type="match status" value="1"/>
</dbReference>
<evidence type="ECO:0000256" key="3">
    <source>
        <dbReference type="ARBA" id="ARBA00023134"/>
    </source>
</evidence>
<keyword evidence="4 6" id="KW-0132">Cell division</keyword>
<keyword evidence="3 4" id="KW-0342">GTP-binding</keyword>
<dbReference type="InterPro" id="IPR045061">
    <property type="entry name" value="FtsZ/CetZ"/>
</dbReference>
<dbReference type="InterPro" id="IPR037103">
    <property type="entry name" value="Tubulin/FtsZ-like_C"/>
</dbReference>
<proteinExistence type="inferred from homology"/>
<gene>
    <name evidence="4" type="primary">ftsZ</name>
    <name evidence="9" type="ORF">A3F15_00870</name>
</gene>
<dbReference type="AlphaFoldDB" id="A0A1G2RGI6"/>
<dbReference type="SMART" id="SM00864">
    <property type="entry name" value="Tubulin"/>
    <property type="match status" value="1"/>
</dbReference>
<evidence type="ECO:0000256" key="4">
    <source>
        <dbReference type="HAMAP-Rule" id="MF_00909"/>
    </source>
</evidence>
<dbReference type="FunFam" id="3.40.50.1440:FF:000001">
    <property type="entry name" value="Cell division protein FtsZ"/>
    <property type="match status" value="1"/>
</dbReference>
<dbReference type="InterPro" id="IPR008280">
    <property type="entry name" value="Tub_FtsZ_C"/>
</dbReference>
<feature type="binding site" evidence="4">
    <location>
        <position position="136"/>
    </location>
    <ligand>
        <name>GTP</name>
        <dbReference type="ChEBI" id="CHEBI:37565"/>
    </ligand>
</feature>
<dbReference type="SMART" id="SM00865">
    <property type="entry name" value="Tubulin_C"/>
    <property type="match status" value="1"/>
</dbReference>
<dbReference type="HAMAP" id="MF_00909">
    <property type="entry name" value="FtsZ"/>
    <property type="match status" value="1"/>
</dbReference>
<dbReference type="SUPFAM" id="SSF55307">
    <property type="entry name" value="Tubulin C-terminal domain-like"/>
    <property type="match status" value="1"/>
</dbReference>
<evidence type="ECO:0000313" key="10">
    <source>
        <dbReference type="Proteomes" id="UP000177078"/>
    </source>
</evidence>
<dbReference type="GO" id="GO:0005874">
    <property type="term" value="C:microtubule"/>
    <property type="evidence" value="ECO:0007669"/>
    <property type="project" value="InterPro"/>
</dbReference>
<dbReference type="GO" id="GO:0032153">
    <property type="term" value="C:cell division site"/>
    <property type="evidence" value="ECO:0007669"/>
    <property type="project" value="UniProtKB-UniRule"/>
</dbReference>
<dbReference type="InterPro" id="IPR018316">
    <property type="entry name" value="Tubulin/FtsZ_2-layer-sand-dom"/>
</dbReference>
<dbReference type="Proteomes" id="UP000177078">
    <property type="component" value="Unassembled WGS sequence"/>
</dbReference>
<dbReference type="GO" id="GO:0051258">
    <property type="term" value="P:protein polymerization"/>
    <property type="evidence" value="ECO:0007669"/>
    <property type="project" value="UniProtKB-UniRule"/>
</dbReference>
<dbReference type="Gene3D" id="3.40.50.1440">
    <property type="entry name" value="Tubulin/FtsZ, GTPase domain"/>
    <property type="match status" value="1"/>
</dbReference>
<feature type="domain" description="Tubulin/FtsZ GTPase" evidence="7">
    <location>
        <begin position="6"/>
        <end position="198"/>
    </location>
</feature>
<feature type="domain" description="Tubulin/FtsZ 2-layer sandwich" evidence="8">
    <location>
        <begin position="200"/>
        <end position="309"/>
    </location>
</feature>
<keyword evidence="2 4" id="KW-0547">Nucleotide-binding</keyword>
<dbReference type="PRINTS" id="PR00423">
    <property type="entry name" value="CELLDVISFTSZ"/>
</dbReference>
<dbReference type="GO" id="GO:0000917">
    <property type="term" value="P:division septum assembly"/>
    <property type="evidence" value="ECO:0007669"/>
    <property type="project" value="UniProtKB-KW"/>
</dbReference>
<sequence>MKDITKIKVVGVGGSGSNTVTRMAKSKIKGVELIAINTDNQDLNKANAHYKIRIGKSLTRGLGTGMNPEIGRKSAEEQKEEITKILKGSDMVFVTCGLGGGTGSGAAPVVAEIAKGLGALTIGVVTRPFSFEGLSRQRIAENSQRLLKKKVDALLAIHNDKLLETAELNATIINAFSACDDILRQAVQGISDLIMLPGIINVDFANIKTIMKDSGSALFGVGIAKGEKRAQAAALAAIKSPLLDISPKGAKGILFNVSGGKDISLAEIDEISKIITEEISPEARIVFGAVYDDKLKKGEIKVTLIATGF</sequence>
<feature type="binding site" evidence="4">
    <location>
        <begin position="101"/>
        <end position="103"/>
    </location>
    <ligand>
        <name>GTP</name>
        <dbReference type="ChEBI" id="CHEBI:37565"/>
    </ligand>
</feature>
<keyword evidence="4 6" id="KW-0717">Septation</keyword>
<comment type="caution">
    <text evidence="9">The sequence shown here is derived from an EMBL/GenBank/DDBJ whole genome shotgun (WGS) entry which is preliminary data.</text>
</comment>
<dbReference type="InterPro" id="IPR036525">
    <property type="entry name" value="Tubulin/FtsZ_GTPase_sf"/>
</dbReference>
<dbReference type="PANTHER" id="PTHR30314:SF3">
    <property type="entry name" value="MITOCHONDRIAL DIVISION PROTEIN FSZA"/>
    <property type="match status" value="1"/>
</dbReference>
<protein>
    <recommendedName>
        <fullName evidence="4 5">Cell division protein FtsZ</fullName>
    </recommendedName>
</protein>
<comment type="subcellular location">
    <subcellularLocation>
        <location evidence="4">Cytoplasm</location>
    </subcellularLocation>
    <text evidence="4">Assembles at midcell at the inner surface of the cytoplasmic membrane.</text>
</comment>
<dbReference type="GO" id="GO:0005737">
    <property type="term" value="C:cytoplasm"/>
    <property type="evidence" value="ECO:0007669"/>
    <property type="project" value="UniProtKB-SubCell"/>
</dbReference>
<dbReference type="PROSITE" id="PS01135">
    <property type="entry name" value="FTSZ_2"/>
    <property type="match status" value="1"/>
</dbReference>
<dbReference type="InterPro" id="IPR020805">
    <property type="entry name" value="Cell_div_FtsZ_CS"/>
</dbReference>
<dbReference type="InterPro" id="IPR000158">
    <property type="entry name" value="Cell_div_FtsZ"/>
</dbReference>
<dbReference type="InterPro" id="IPR024757">
    <property type="entry name" value="FtsZ_C"/>
</dbReference>
<evidence type="ECO:0000256" key="5">
    <source>
        <dbReference type="NCBIfam" id="TIGR00065"/>
    </source>
</evidence>
<name>A0A1G2RGI6_9BACT</name>
<dbReference type="GO" id="GO:0043093">
    <property type="term" value="P:FtsZ-dependent cytokinesis"/>
    <property type="evidence" value="ECO:0007669"/>
    <property type="project" value="UniProtKB-UniRule"/>
</dbReference>
<evidence type="ECO:0000259" key="8">
    <source>
        <dbReference type="SMART" id="SM00865"/>
    </source>
</evidence>
<dbReference type="NCBIfam" id="TIGR00065">
    <property type="entry name" value="ftsZ"/>
    <property type="match status" value="1"/>
</dbReference>
<keyword evidence="4" id="KW-0963">Cytoplasm</keyword>
<reference evidence="9 10" key="1">
    <citation type="journal article" date="2016" name="Nat. Commun.">
        <title>Thousands of microbial genomes shed light on interconnected biogeochemical processes in an aquifer system.</title>
        <authorList>
            <person name="Anantharaman K."/>
            <person name="Brown C.T."/>
            <person name="Hug L.A."/>
            <person name="Sharon I."/>
            <person name="Castelle C.J."/>
            <person name="Probst A.J."/>
            <person name="Thomas B.C."/>
            <person name="Singh A."/>
            <person name="Wilkins M.J."/>
            <person name="Karaoz U."/>
            <person name="Brodie E.L."/>
            <person name="Williams K.H."/>
            <person name="Hubbard S.S."/>
            <person name="Banfield J.F."/>
        </authorList>
    </citation>
    <scope>NUCLEOTIDE SEQUENCE [LARGE SCALE GENOMIC DNA]</scope>
</reference>
<evidence type="ECO:0000256" key="1">
    <source>
        <dbReference type="ARBA" id="ARBA00009690"/>
    </source>
</evidence>
<dbReference type="InterPro" id="IPR003008">
    <property type="entry name" value="Tubulin_FtsZ_GTPase"/>
</dbReference>
<comment type="function">
    <text evidence="4 6">Essential cell division protein that forms a contractile ring structure (Z ring) at the future cell division site. The regulation of the ring assembly controls the timing and the location of cell division. One of the functions of the FtsZ ring is to recruit other cell division proteins to the septum to produce a new cell wall between the dividing cells. Binds GTP and shows GTPase activity.</text>
</comment>
<comment type="caution">
    <text evidence="4">Lacks conserved residue(s) required for the propagation of feature annotation.</text>
</comment>
<evidence type="ECO:0000256" key="6">
    <source>
        <dbReference type="RuleBase" id="RU000631"/>
    </source>
</evidence>
<dbReference type="PROSITE" id="PS00227">
    <property type="entry name" value="TUBULIN"/>
    <property type="match status" value="1"/>
</dbReference>
<evidence type="ECO:0000313" key="9">
    <source>
        <dbReference type="EMBL" id="OHA71161.1"/>
    </source>
</evidence>
<accession>A0A1G2RGI6</accession>
<dbReference type="Gene3D" id="3.30.1330.20">
    <property type="entry name" value="Tubulin/FtsZ, C-terminal domain"/>
    <property type="match status" value="1"/>
</dbReference>
<feature type="binding site" evidence="4">
    <location>
        <position position="180"/>
    </location>
    <ligand>
        <name>GTP</name>
        <dbReference type="ChEBI" id="CHEBI:37565"/>
    </ligand>
</feature>
<keyword evidence="4 6" id="KW-0131">Cell cycle</keyword>
<dbReference type="SUPFAM" id="SSF52490">
    <property type="entry name" value="Tubulin nucleotide-binding domain-like"/>
    <property type="match status" value="1"/>
</dbReference>
<dbReference type="GO" id="GO:0005525">
    <property type="term" value="F:GTP binding"/>
    <property type="evidence" value="ECO:0007669"/>
    <property type="project" value="UniProtKB-UniRule"/>
</dbReference>
<dbReference type="CDD" id="cd02201">
    <property type="entry name" value="FtsZ_type1"/>
    <property type="match status" value="1"/>
</dbReference>